<evidence type="ECO:0008006" key="3">
    <source>
        <dbReference type="Google" id="ProtNLM"/>
    </source>
</evidence>
<accession>A0A0D7ADK9</accession>
<dbReference type="Proteomes" id="UP000054144">
    <property type="component" value="Unassembled WGS sequence"/>
</dbReference>
<keyword evidence="2" id="KW-1185">Reference proteome</keyword>
<evidence type="ECO:0000313" key="1">
    <source>
        <dbReference type="EMBL" id="KIY49077.1"/>
    </source>
</evidence>
<dbReference type="OrthoDB" id="2886770at2759"/>
<proteinExistence type="predicted"/>
<organism evidence="1 2">
    <name type="scientific">Fistulina hepatica ATCC 64428</name>
    <dbReference type="NCBI Taxonomy" id="1128425"/>
    <lineage>
        <taxon>Eukaryota</taxon>
        <taxon>Fungi</taxon>
        <taxon>Dikarya</taxon>
        <taxon>Basidiomycota</taxon>
        <taxon>Agaricomycotina</taxon>
        <taxon>Agaricomycetes</taxon>
        <taxon>Agaricomycetidae</taxon>
        <taxon>Agaricales</taxon>
        <taxon>Fistulinaceae</taxon>
        <taxon>Fistulina</taxon>
    </lineage>
</organism>
<dbReference type="AlphaFoldDB" id="A0A0D7ADK9"/>
<dbReference type="Gene3D" id="3.80.10.10">
    <property type="entry name" value="Ribonuclease Inhibitor"/>
    <property type="match status" value="1"/>
</dbReference>
<evidence type="ECO:0000313" key="2">
    <source>
        <dbReference type="Proteomes" id="UP000054144"/>
    </source>
</evidence>
<reference evidence="1 2" key="1">
    <citation type="journal article" date="2015" name="Fungal Genet. Biol.">
        <title>Evolution of novel wood decay mechanisms in Agaricales revealed by the genome sequences of Fistulina hepatica and Cylindrobasidium torrendii.</title>
        <authorList>
            <person name="Floudas D."/>
            <person name="Held B.W."/>
            <person name="Riley R."/>
            <person name="Nagy L.G."/>
            <person name="Koehler G."/>
            <person name="Ransdell A.S."/>
            <person name="Younus H."/>
            <person name="Chow J."/>
            <person name="Chiniquy J."/>
            <person name="Lipzen A."/>
            <person name="Tritt A."/>
            <person name="Sun H."/>
            <person name="Haridas S."/>
            <person name="LaButti K."/>
            <person name="Ohm R.A."/>
            <person name="Kues U."/>
            <person name="Blanchette R.A."/>
            <person name="Grigoriev I.V."/>
            <person name="Minto R.E."/>
            <person name="Hibbett D.S."/>
        </authorList>
    </citation>
    <scope>NUCLEOTIDE SEQUENCE [LARGE SCALE GENOMIC DNA]</scope>
    <source>
        <strain evidence="1 2">ATCC 64428</strain>
    </source>
</reference>
<dbReference type="EMBL" id="KN881727">
    <property type="protein sequence ID" value="KIY49077.1"/>
    <property type="molecule type" value="Genomic_DNA"/>
</dbReference>
<sequence length="529" mass="60037">MLRLSSGQIETADNDNTVCHIDRLPEELLSYIFCRARPEKLVFSPRKLGDTLLLAPEYKFNVPYVCRRWRNVVLALAILAPSLDISRCFSPENHQTRNHDGLREIRARFLTSFENKYVSILITSSRYDEVLALRSAPLVRTLHMDLDPSSPRIFNDKEFMEASMPHLESLSMFRCTCFPMGPPGLQFTSSPHPIFKSTPNLRRLSLNRYIEPQTFAMPWHQVQELVLSHSALEVWSETLPLMDLRVLTLLGEPTSFASQGPRITLRRLRILNISYEGVVARDTIDMLTTPSLQSLRCPLSCEMKVSEFLSRSSCPLLVACLVIDDVLYGDSTVMLHSSRLHNVLSVLPPSVEELQLELQPHAAQVFCEGSTLACQISRMLAPVNGLLPQLHSLSLTRDQSEWGIQYRTFMPISSGHTSKQEKYILAILRARWGQPGAATSKQVHGKKKKKRGVHLERKKLQDDIGTTPITAPARPSPLRIFRLGVPRKDLSSPAKSAFTRFSNDGLEVFLDCEPRSFSIFERVRWDEAF</sequence>
<protein>
    <recommendedName>
        <fullName evidence="3">F-box domain-containing protein</fullName>
    </recommendedName>
</protein>
<dbReference type="InterPro" id="IPR032675">
    <property type="entry name" value="LRR_dom_sf"/>
</dbReference>
<name>A0A0D7ADK9_9AGAR</name>
<gene>
    <name evidence="1" type="ORF">FISHEDRAFT_72962</name>
</gene>